<evidence type="ECO:0000313" key="3">
    <source>
        <dbReference type="EMBL" id="MDN4493047.1"/>
    </source>
</evidence>
<evidence type="ECO:0000313" key="4">
    <source>
        <dbReference type="Proteomes" id="UP001172743"/>
    </source>
</evidence>
<proteinExistence type="predicted"/>
<dbReference type="Proteomes" id="UP001172743">
    <property type="component" value="Unassembled WGS sequence"/>
</dbReference>
<sequence length="375" mass="41804">MAFVKMTAAQVARKVIENQPLFILDVRNTDAYEDWRIEGHNFDYLNIPYFDLLDGVEEILPKLPAEKDILVVCAKEGSSLMVAEMISDAGRDVYYLEGGMKSWSSYLEPIKVGDLTGGGELYQFVRLGKGCLSYMVISEGEAAIIDAVRFTDVFTNFAKEKNVEIKHVFDTHLHADHISGGRHIAEATGATYYLPAKDAEEVIFDYTPLEDGLTVKIGASQIEVGALYSPGHTIGSTSFIVDGKYLLTGDILFIDSIGRPDLAGLAEDWVGDLRDTLYRRYRELAEDLIVLPAHFMIIEELNEDGTVAKRLGDLFAENHGLNIESEDEFRHTVTDNLPPQPNAYEQIRQVNMGKISPGNDEQTEMEIGPNRCAVR</sequence>
<reference evidence="3" key="1">
    <citation type="submission" date="2023-07" db="EMBL/GenBank/DDBJ databases">
        <title>Ureibacillus sp. isolated from freshwater well.</title>
        <authorList>
            <person name="Kirdat K."/>
            <person name="Bhatt A."/>
            <person name="Teware R."/>
            <person name="Bhavsar Y."/>
            <person name="Yadav A."/>
        </authorList>
    </citation>
    <scope>NUCLEOTIDE SEQUENCE</scope>
    <source>
        <strain evidence="3">BA0131</strain>
    </source>
</reference>
<keyword evidence="4" id="KW-1185">Reference proteome</keyword>
<dbReference type="CDD" id="cd07724">
    <property type="entry name" value="POD-like_MBL-fold"/>
    <property type="match status" value="1"/>
</dbReference>
<dbReference type="InterPro" id="IPR044528">
    <property type="entry name" value="POD-like_MBL-fold"/>
</dbReference>
<organism evidence="3 4">
    <name type="scientific">Ureibacillus aquaedulcis</name>
    <dbReference type="NCBI Taxonomy" id="3058421"/>
    <lineage>
        <taxon>Bacteria</taxon>
        <taxon>Bacillati</taxon>
        <taxon>Bacillota</taxon>
        <taxon>Bacilli</taxon>
        <taxon>Bacillales</taxon>
        <taxon>Caryophanaceae</taxon>
        <taxon>Ureibacillus</taxon>
    </lineage>
</organism>
<feature type="region of interest" description="Disordered" evidence="1">
    <location>
        <begin position="356"/>
        <end position="375"/>
    </location>
</feature>
<dbReference type="InterPro" id="IPR051682">
    <property type="entry name" value="Mito_Persulfide_Diox"/>
</dbReference>
<comment type="caution">
    <text evidence="3">The sequence shown here is derived from an EMBL/GenBank/DDBJ whole genome shotgun (WGS) entry which is preliminary data.</text>
</comment>
<protein>
    <submittedName>
        <fullName evidence="3">MBL fold metallo-hydrolase</fullName>
    </submittedName>
</protein>
<dbReference type="PANTHER" id="PTHR43084:SF7">
    <property type="entry name" value="BETA-LACTAMASE DOMAIN PROTEIN"/>
    <property type="match status" value="1"/>
</dbReference>
<dbReference type="InterPro" id="IPR001279">
    <property type="entry name" value="Metallo-B-lactamas"/>
</dbReference>
<dbReference type="Gene3D" id="3.40.250.10">
    <property type="entry name" value="Rhodanese-like domain"/>
    <property type="match status" value="1"/>
</dbReference>
<accession>A0ABT8GNR0</accession>
<dbReference type="Pfam" id="PF00581">
    <property type="entry name" value="Rhodanese"/>
    <property type="match status" value="1"/>
</dbReference>
<dbReference type="InterPro" id="IPR001763">
    <property type="entry name" value="Rhodanese-like_dom"/>
</dbReference>
<evidence type="ECO:0000259" key="2">
    <source>
        <dbReference type="PROSITE" id="PS50206"/>
    </source>
</evidence>
<name>A0ABT8GNR0_9BACL</name>
<dbReference type="SMART" id="SM00849">
    <property type="entry name" value="Lactamase_B"/>
    <property type="match status" value="1"/>
</dbReference>
<dbReference type="Pfam" id="PF00753">
    <property type="entry name" value="Lactamase_B"/>
    <property type="match status" value="1"/>
</dbReference>
<dbReference type="RefSeq" id="WP_301137315.1">
    <property type="nucleotide sequence ID" value="NZ_JAUHTQ010000003.1"/>
</dbReference>
<dbReference type="EMBL" id="JAUHTQ010000003">
    <property type="protein sequence ID" value="MDN4493047.1"/>
    <property type="molecule type" value="Genomic_DNA"/>
</dbReference>
<dbReference type="Gene3D" id="3.60.15.10">
    <property type="entry name" value="Ribonuclease Z/Hydroxyacylglutathione hydrolase-like"/>
    <property type="match status" value="1"/>
</dbReference>
<dbReference type="SMART" id="SM00450">
    <property type="entry name" value="RHOD"/>
    <property type="match status" value="1"/>
</dbReference>
<dbReference type="SUPFAM" id="SSF56281">
    <property type="entry name" value="Metallo-hydrolase/oxidoreductase"/>
    <property type="match status" value="1"/>
</dbReference>
<dbReference type="InterPro" id="IPR036873">
    <property type="entry name" value="Rhodanese-like_dom_sf"/>
</dbReference>
<dbReference type="PANTHER" id="PTHR43084">
    <property type="entry name" value="PERSULFIDE DIOXYGENASE ETHE1"/>
    <property type="match status" value="1"/>
</dbReference>
<dbReference type="InterPro" id="IPR036866">
    <property type="entry name" value="RibonucZ/Hydroxyglut_hydro"/>
</dbReference>
<dbReference type="SUPFAM" id="SSF52821">
    <property type="entry name" value="Rhodanese/Cell cycle control phosphatase"/>
    <property type="match status" value="1"/>
</dbReference>
<dbReference type="PROSITE" id="PS50206">
    <property type="entry name" value="RHODANESE_3"/>
    <property type="match status" value="1"/>
</dbReference>
<evidence type="ECO:0000256" key="1">
    <source>
        <dbReference type="SAM" id="MobiDB-lite"/>
    </source>
</evidence>
<feature type="domain" description="Rhodanese" evidence="2">
    <location>
        <begin position="17"/>
        <end position="112"/>
    </location>
</feature>
<gene>
    <name evidence="3" type="ORF">QYB95_05790</name>
</gene>